<dbReference type="InterPro" id="IPR036274">
    <property type="entry name" value="HR1_rpt_sf"/>
</dbReference>
<reference evidence="1" key="1">
    <citation type="submission" date="2023-03" db="EMBL/GenBank/DDBJ databases">
        <title>Massive genome expansion in bonnet fungi (Mycena s.s.) driven by repeated elements and novel gene families across ecological guilds.</title>
        <authorList>
            <consortium name="Lawrence Berkeley National Laboratory"/>
            <person name="Harder C.B."/>
            <person name="Miyauchi S."/>
            <person name="Viragh M."/>
            <person name="Kuo A."/>
            <person name="Thoen E."/>
            <person name="Andreopoulos B."/>
            <person name="Lu D."/>
            <person name="Skrede I."/>
            <person name="Drula E."/>
            <person name="Henrissat B."/>
            <person name="Morin E."/>
            <person name="Kohler A."/>
            <person name="Barry K."/>
            <person name="LaButti K."/>
            <person name="Morin E."/>
            <person name="Salamov A."/>
            <person name="Lipzen A."/>
            <person name="Mereny Z."/>
            <person name="Hegedus B."/>
            <person name="Baldrian P."/>
            <person name="Stursova M."/>
            <person name="Weitz H."/>
            <person name="Taylor A."/>
            <person name="Grigoriev I.V."/>
            <person name="Nagy L.G."/>
            <person name="Martin F."/>
            <person name="Kauserud H."/>
        </authorList>
    </citation>
    <scope>NUCLEOTIDE SEQUENCE</scope>
    <source>
        <strain evidence="1">CBHHK002</strain>
    </source>
</reference>
<dbReference type="EMBL" id="JARIHO010000002">
    <property type="protein sequence ID" value="KAJ7366838.1"/>
    <property type="molecule type" value="Genomic_DNA"/>
</dbReference>
<comment type="caution">
    <text evidence="1">The sequence shown here is derived from an EMBL/GenBank/DDBJ whole genome shotgun (WGS) entry which is preliminary data.</text>
</comment>
<dbReference type="Proteomes" id="UP001218218">
    <property type="component" value="Unassembled WGS sequence"/>
</dbReference>
<dbReference type="Gene3D" id="1.10.287.160">
    <property type="entry name" value="HR1 repeat"/>
    <property type="match status" value="1"/>
</dbReference>
<organism evidence="1 2">
    <name type="scientific">Mycena albidolilacea</name>
    <dbReference type="NCBI Taxonomy" id="1033008"/>
    <lineage>
        <taxon>Eukaryota</taxon>
        <taxon>Fungi</taxon>
        <taxon>Dikarya</taxon>
        <taxon>Basidiomycota</taxon>
        <taxon>Agaricomycotina</taxon>
        <taxon>Agaricomycetes</taxon>
        <taxon>Agaricomycetidae</taxon>
        <taxon>Agaricales</taxon>
        <taxon>Marasmiineae</taxon>
        <taxon>Mycenaceae</taxon>
        <taxon>Mycena</taxon>
    </lineage>
</organism>
<gene>
    <name evidence="1" type="ORF">DFH08DRAFT_835654</name>
</gene>
<dbReference type="AlphaFoldDB" id="A0AAD7ARY5"/>
<keyword evidence="2" id="KW-1185">Reference proteome</keyword>
<proteinExistence type="predicted"/>
<evidence type="ECO:0000313" key="1">
    <source>
        <dbReference type="EMBL" id="KAJ7366838.1"/>
    </source>
</evidence>
<name>A0AAD7ARY5_9AGAR</name>
<evidence type="ECO:0000313" key="2">
    <source>
        <dbReference type="Proteomes" id="UP001218218"/>
    </source>
</evidence>
<dbReference type="SUPFAM" id="SSF46585">
    <property type="entry name" value="HR1 repeat"/>
    <property type="match status" value="1"/>
</dbReference>
<accession>A0AAD7ARY5</accession>
<protein>
    <submittedName>
        <fullName evidence="1">Uncharacterized protein</fullName>
    </submittedName>
</protein>
<sequence>MGGTVSTTASTTVGAGASSGPIDYFADLAGKPPARQLAALQEMLDIQNAIKEGAENLLNMPIANVLREQLVREQDAAQGRIEAIRKRIQRFTDSVDFTELEDKSPAEQMEALREMLEVQNRVAAGAQNLLNMRDLLDGLRKEVVLERDVAVARIEAIRRRIETYNQLDGGRRGVDPRSV</sequence>